<dbReference type="EMBL" id="CP049865">
    <property type="protein sequence ID" value="QIK72479.1"/>
    <property type="molecule type" value="Genomic_DNA"/>
</dbReference>
<dbReference type="PANTHER" id="PTHR33931:SF2">
    <property type="entry name" value="HOLIN-LIKE PROTEIN CIDA"/>
    <property type="match status" value="1"/>
</dbReference>
<evidence type="ECO:0000256" key="2">
    <source>
        <dbReference type="ARBA" id="ARBA00022475"/>
    </source>
</evidence>
<gene>
    <name evidence="7" type="ORF">G7070_09645</name>
</gene>
<sequence>MCQLVGEVVVHLFGWPIPGAVLGMILFFGWLTLRRAGDDSREARAGDLLVKYMPILFVPATVGWVAYGPQVVAQWLPGLVGAFVSWGLTLVLVGWCAQLLRPRRRPAGEAS</sequence>
<dbReference type="Proteomes" id="UP000501058">
    <property type="component" value="Chromosome"/>
</dbReference>
<dbReference type="PANTHER" id="PTHR33931">
    <property type="entry name" value="HOLIN-LIKE PROTEIN CIDA-RELATED"/>
    <property type="match status" value="1"/>
</dbReference>
<evidence type="ECO:0000256" key="5">
    <source>
        <dbReference type="ARBA" id="ARBA00023136"/>
    </source>
</evidence>
<dbReference type="GO" id="GO:0005886">
    <property type="term" value="C:plasma membrane"/>
    <property type="evidence" value="ECO:0007669"/>
    <property type="project" value="UniProtKB-SubCell"/>
</dbReference>
<evidence type="ECO:0000256" key="3">
    <source>
        <dbReference type="ARBA" id="ARBA00022692"/>
    </source>
</evidence>
<dbReference type="RefSeq" id="WP_166233553.1">
    <property type="nucleotide sequence ID" value="NZ_CP049865.1"/>
</dbReference>
<feature type="transmembrane region" description="Helical" evidence="6">
    <location>
        <begin position="12"/>
        <end position="33"/>
    </location>
</feature>
<keyword evidence="5 6" id="KW-0472">Membrane</keyword>
<name>A0A6G7Y6Z0_9ACTN</name>
<dbReference type="KEGG" id="prv:G7070_09645"/>
<feature type="transmembrane region" description="Helical" evidence="6">
    <location>
        <begin position="45"/>
        <end position="67"/>
    </location>
</feature>
<comment type="subcellular location">
    <subcellularLocation>
        <location evidence="1">Cell membrane</location>
        <topology evidence="1">Multi-pass membrane protein</topology>
    </subcellularLocation>
</comment>
<accession>A0A6G7Y6Z0</accession>
<dbReference type="InterPro" id="IPR005538">
    <property type="entry name" value="LrgA/CidA"/>
</dbReference>
<dbReference type="AlphaFoldDB" id="A0A6G7Y6Z0"/>
<keyword evidence="8" id="KW-1185">Reference proteome</keyword>
<proteinExistence type="predicted"/>
<evidence type="ECO:0000256" key="1">
    <source>
        <dbReference type="ARBA" id="ARBA00004651"/>
    </source>
</evidence>
<evidence type="ECO:0000256" key="4">
    <source>
        <dbReference type="ARBA" id="ARBA00022989"/>
    </source>
</evidence>
<protein>
    <submittedName>
        <fullName evidence="7">CidA/LrgA family protein</fullName>
    </submittedName>
</protein>
<keyword evidence="2" id="KW-1003">Cell membrane</keyword>
<organism evidence="7 8">
    <name type="scientific">Propioniciclava coleopterorum</name>
    <dbReference type="NCBI Taxonomy" id="2714937"/>
    <lineage>
        <taxon>Bacteria</taxon>
        <taxon>Bacillati</taxon>
        <taxon>Actinomycetota</taxon>
        <taxon>Actinomycetes</taxon>
        <taxon>Propionibacteriales</taxon>
        <taxon>Propionibacteriaceae</taxon>
        <taxon>Propioniciclava</taxon>
    </lineage>
</organism>
<reference evidence="7 8" key="1">
    <citation type="submission" date="2020-03" db="EMBL/GenBank/DDBJ databases">
        <title>Propioniciclava sp. nov., isolated from Hydrophilus acuminatus.</title>
        <authorList>
            <person name="Hyun D.-W."/>
            <person name="Bae J.-W."/>
        </authorList>
    </citation>
    <scope>NUCLEOTIDE SEQUENCE [LARGE SCALE GENOMIC DNA]</scope>
    <source>
        <strain evidence="7 8">HDW11</strain>
    </source>
</reference>
<feature type="transmembrane region" description="Helical" evidence="6">
    <location>
        <begin position="79"/>
        <end position="100"/>
    </location>
</feature>
<evidence type="ECO:0000313" key="8">
    <source>
        <dbReference type="Proteomes" id="UP000501058"/>
    </source>
</evidence>
<keyword evidence="4 6" id="KW-1133">Transmembrane helix</keyword>
<dbReference type="Pfam" id="PF03788">
    <property type="entry name" value="LrgA"/>
    <property type="match status" value="1"/>
</dbReference>
<evidence type="ECO:0000256" key="6">
    <source>
        <dbReference type="SAM" id="Phobius"/>
    </source>
</evidence>
<evidence type="ECO:0000313" key="7">
    <source>
        <dbReference type="EMBL" id="QIK72479.1"/>
    </source>
</evidence>
<keyword evidence="3 6" id="KW-0812">Transmembrane</keyword>